<dbReference type="AlphaFoldDB" id="A2EG39"/>
<dbReference type="InParanoid" id="A2EG39"/>
<evidence type="ECO:0000313" key="10">
    <source>
        <dbReference type="EMBL" id="EAY08400.1"/>
    </source>
</evidence>
<evidence type="ECO:0000256" key="2">
    <source>
        <dbReference type="ARBA" id="ARBA00004319"/>
    </source>
</evidence>
<evidence type="ECO:0000256" key="4">
    <source>
        <dbReference type="ARBA" id="ARBA00022824"/>
    </source>
</evidence>
<feature type="domain" description="Glucosyltransferase 24 catalytic" evidence="9">
    <location>
        <begin position="923"/>
        <end position="1189"/>
    </location>
</feature>
<evidence type="ECO:0000256" key="1">
    <source>
        <dbReference type="ARBA" id="ARBA00001913"/>
    </source>
</evidence>
<keyword evidence="3 6" id="KW-0732">Signal</keyword>
<comment type="subcellular location">
    <subcellularLocation>
        <location evidence="2">Endoplasmic reticulum lumen</location>
    </subcellularLocation>
</comment>
<evidence type="ECO:0000256" key="3">
    <source>
        <dbReference type="ARBA" id="ARBA00022729"/>
    </source>
</evidence>
<dbReference type="PANTHER" id="PTHR11226:SF0">
    <property type="entry name" value="UDP-GLUCOSE:GLYCOPROTEIN GLUCOSYLTRANSFERASE"/>
    <property type="match status" value="1"/>
</dbReference>
<dbReference type="Proteomes" id="UP000001542">
    <property type="component" value="Unassembled WGS sequence"/>
</dbReference>
<reference evidence="10" key="1">
    <citation type="submission" date="2006-10" db="EMBL/GenBank/DDBJ databases">
        <authorList>
            <person name="Amadeo P."/>
            <person name="Zhao Q."/>
            <person name="Wortman J."/>
            <person name="Fraser-Liggett C."/>
            <person name="Carlton J."/>
        </authorList>
    </citation>
    <scope>NUCLEOTIDE SEQUENCE</scope>
    <source>
        <strain evidence="10">G3</strain>
    </source>
</reference>
<proteinExistence type="predicted"/>
<evidence type="ECO:0000256" key="6">
    <source>
        <dbReference type="SAM" id="SignalP"/>
    </source>
</evidence>
<dbReference type="Gene3D" id="3.90.550.10">
    <property type="entry name" value="Spore Coat Polysaccharide Biosynthesis Protein SpsA, Chain A"/>
    <property type="match status" value="1"/>
</dbReference>
<evidence type="ECO:0000259" key="8">
    <source>
        <dbReference type="Pfam" id="PF18402"/>
    </source>
</evidence>
<dbReference type="Pfam" id="PF18404">
    <property type="entry name" value="Glyco_transf_24"/>
    <property type="match status" value="1"/>
</dbReference>
<dbReference type="InterPro" id="IPR009448">
    <property type="entry name" value="UDP-g_GGtrans"/>
</dbReference>
<dbReference type="OrthoDB" id="27683at2759"/>
<dbReference type="KEGG" id="tva:4766299"/>
<dbReference type="EMBL" id="DS113379">
    <property type="protein sequence ID" value="EAY08400.1"/>
    <property type="molecule type" value="Genomic_DNA"/>
</dbReference>
<dbReference type="Pfam" id="PF18401">
    <property type="entry name" value="Thioredoxin_13"/>
    <property type="match status" value="1"/>
</dbReference>
<sequence length="1201" mass="141343">MNIHFALMFFSILFSFSISQEIEKQLDVSMTAKWEKTKLIAESLCFFGEFKKDQYQCAVNQINSLEKFSDSIEENIQSFKPCLSESDQKFLQFNLQYHVFSPRIAFYSTIKDNFTTETFDFEPNHKNIKYIDFNSPVKLPENTIIRPITKLNPDKNPQILNGYGVELRPFKYSMEYGVKDPSQLQKGSLSILNDESYEYIKKFEESEEVTFDNLVYKHLESYIMNSEDPLKELKEVVENWPIAMKKVYQSKIDENSQEEEISESVMTLNGRVIPFETFDPFTFSSQIFEIQKIQKILTEKFGLTPKKANILMETETRKSNLVIDVRGDHIIWLNNLETDKRYSKYSRKIDSLFGKLTEPPKVRHNLVNMVLFIDPSSSKDMKLLLEVHKLLEKGYAMRVGLSPLHRNNNENQIKALYDIFTNYNPFKYVSLLVKGDSIKSAYEKTTKKEYSEDFSEESEEYISLIDSFCEASNINETAIWTNGDLYTGNDLEDKISISPLETLQILRNLLMENEISGDYLSFILRKRHAVKRLIPEISKIRPISTKISQEKIEKIEEFIQFSKSINYQKRDEEKSLVTCWLKIYNNKASIEEKIDEFFKSRHQSSVRLSFVSEFPSLVEQEILNKNNDAVLFLNGRIFYFNESFEYFDDLFSWQSLLSSQLSETIEDEDLLMFWSSYLLSLNEREIEIKHFHPNEFNPDEKFALNIDGELKSLEVKCVIDPFTKNGQKIIGFLCHFSDLSFGRISLHICPSTRDLKIPKSYYRYVTDERALLSSFNNSMIYSILLETPETWMVEQNRVDCDVDNVLGSDLQNGYRYQFEYVLSYLVVEGFSYDLQNNPSENVQIKSFESDTTVMSNNGYFQLKTTFPTILDISLFSDFSKGNFEIMSGNKIVFDSFNWRHFSVRIQRKTSKIQRFPYVDDGKIHVFGVCSGRLYERLMKIMILSVKQNSQNSTTKFWLLKNYLSPKFRSELQKMSLEIGFEYELVSYHWPHFITRQEEKQRVIWGNKILFLDVLFPASLHKVIYIDADQVVRTNMRELMTMDLHNNPYGFTPMCDSRKETEPFRFWHQGYWKEHLQGKKYHISALFVTDLQRFREMKAGELLRDYYNSLVLDDQSLANLDQDLPNYAQERIGIYSLNQEWLWCETWCSDETMDKAKTIDLCNNPLTKAPKLKIAKERIKEWPGLDKLASTFEEKQEKNDEL</sequence>
<dbReference type="InterPro" id="IPR040694">
    <property type="entry name" value="UGGT_TRXL_2"/>
</dbReference>
<evidence type="ECO:0000313" key="11">
    <source>
        <dbReference type="Proteomes" id="UP000001542"/>
    </source>
</evidence>
<evidence type="ECO:0000259" key="7">
    <source>
        <dbReference type="Pfam" id="PF18401"/>
    </source>
</evidence>
<dbReference type="GO" id="GO:0005788">
    <property type="term" value="C:endoplasmic reticulum lumen"/>
    <property type="evidence" value="ECO:0007669"/>
    <property type="project" value="UniProtKB-SubCell"/>
</dbReference>
<dbReference type="STRING" id="5722.A2EG39"/>
<feature type="domain" description="UGGT thioredoxin-like" evidence="7">
    <location>
        <begin position="221"/>
        <end position="314"/>
    </location>
</feature>
<name>A2EG39_TRIV3</name>
<evidence type="ECO:0000259" key="9">
    <source>
        <dbReference type="Pfam" id="PF18404"/>
    </source>
</evidence>
<dbReference type="InterPro" id="IPR040497">
    <property type="entry name" value="Glyco_transf_24"/>
</dbReference>
<keyword evidence="11" id="KW-1185">Reference proteome</keyword>
<dbReference type="eggNOG" id="KOG1879">
    <property type="taxonomic scope" value="Eukaryota"/>
</dbReference>
<dbReference type="FunCoup" id="A2EG39">
    <property type="interactions" value="546"/>
</dbReference>
<keyword evidence="4" id="KW-0256">Endoplasmic reticulum</keyword>
<dbReference type="VEuPathDB" id="TrichDB:TVAG_269260"/>
<feature type="domain" description="UGGT thioredoxin-like" evidence="8">
    <location>
        <begin position="326"/>
        <end position="534"/>
    </location>
</feature>
<dbReference type="GO" id="GO:0018279">
    <property type="term" value="P:protein N-linked glycosylation via asparagine"/>
    <property type="evidence" value="ECO:0000318"/>
    <property type="project" value="GO_Central"/>
</dbReference>
<comment type="cofactor">
    <cofactor evidence="1">
        <name>Ca(2+)</name>
        <dbReference type="ChEBI" id="CHEBI:29108"/>
    </cofactor>
</comment>
<dbReference type="InterPro" id="IPR040692">
    <property type="entry name" value="UGGT_TRXL_3"/>
</dbReference>
<dbReference type="SMR" id="A2EG39"/>
<gene>
    <name evidence="10" type="ORF">TVAG_269260</name>
</gene>
<dbReference type="PANTHER" id="PTHR11226">
    <property type="entry name" value="UDP-GLUCOSE GLYCOPROTEIN:GLUCOSYLTRANSFERASE"/>
    <property type="match status" value="1"/>
</dbReference>
<accession>A2EG39</accession>
<dbReference type="VEuPathDB" id="TrichDB:TVAGG3_0841810"/>
<keyword evidence="5" id="KW-0325">Glycoprotein</keyword>
<dbReference type="GO" id="GO:0003980">
    <property type="term" value="F:UDP-glucose:glycoprotein glucosyltransferase activity"/>
    <property type="evidence" value="ECO:0000318"/>
    <property type="project" value="GO_Central"/>
</dbReference>
<dbReference type="GO" id="GO:0005783">
    <property type="term" value="C:endoplasmic reticulum"/>
    <property type="evidence" value="ECO:0000318"/>
    <property type="project" value="GO_Central"/>
</dbReference>
<dbReference type="GO" id="GO:0051082">
    <property type="term" value="F:unfolded protein binding"/>
    <property type="evidence" value="ECO:0000318"/>
    <property type="project" value="GO_Central"/>
</dbReference>
<feature type="chain" id="PRO_5002643364" evidence="6">
    <location>
        <begin position="20"/>
        <end position="1201"/>
    </location>
</feature>
<organism evidence="10 11">
    <name type="scientific">Trichomonas vaginalis (strain ATCC PRA-98 / G3)</name>
    <dbReference type="NCBI Taxonomy" id="412133"/>
    <lineage>
        <taxon>Eukaryota</taxon>
        <taxon>Metamonada</taxon>
        <taxon>Parabasalia</taxon>
        <taxon>Trichomonadida</taxon>
        <taxon>Trichomonadidae</taxon>
        <taxon>Trichomonas</taxon>
    </lineage>
</organism>
<reference evidence="10" key="2">
    <citation type="journal article" date="2007" name="Science">
        <title>Draft genome sequence of the sexually transmitted pathogen Trichomonas vaginalis.</title>
        <authorList>
            <person name="Carlton J.M."/>
            <person name="Hirt R.P."/>
            <person name="Silva J.C."/>
            <person name="Delcher A.L."/>
            <person name="Schatz M."/>
            <person name="Zhao Q."/>
            <person name="Wortman J.R."/>
            <person name="Bidwell S.L."/>
            <person name="Alsmark U.C.M."/>
            <person name="Besteiro S."/>
            <person name="Sicheritz-Ponten T."/>
            <person name="Noel C.J."/>
            <person name="Dacks J.B."/>
            <person name="Foster P.G."/>
            <person name="Simillion C."/>
            <person name="Van de Peer Y."/>
            <person name="Miranda-Saavedra D."/>
            <person name="Barton G.J."/>
            <person name="Westrop G.D."/>
            <person name="Mueller S."/>
            <person name="Dessi D."/>
            <person name="Fiori P.L."/>
            <person name="Ren Q."/>
            <person name="Paulsen I."/>
            <person name="Zhang H."/>
            <person name="Bastida-Corcuera F.D."/>
            <person name="Simoes-Barbosa A."/>
            <person name="Brown M.T."/>
            <person name="Hayes R.D."/>
            <person name="Mukherjee M."/>
            <person name="Okumura C.Y."/>
            <person name="Schneider R."/>
            <person name="Smith A.J."/>
            <person name="Vanacova S."/>
            <person name="Villalvazo M."/>
            <person name="Haas B.J."/>
            <person name="Pertea M."/>
            <person name="Feldblyum T.V."/>
            <person name="Utterback T.R."/>
            <person name="Shu C.L."/>
            <person name="Osoegawa K."/>
            <person name="de Jong P.J."/>
            <person name="Hrdy I."/>
            <person name="Horvathova L."/>
            <person name="Zubacova Z."/>
            <person name="Dolezal P."/>
            <person name="Malik S.B."/>
            <person name="Logsdon J.M. Jr."/>
            <person name="Henze K."/>
            <person name="Gupta A."/>
            <person name="Wang C.C."/>
            <person name="Dunne R.L."/>
            <person name="Upcroft J.A."/>
            <person name="Upcroft P."/>
            <person name="White O."/>
            <person name="Salzberg S.L."/>
            <person name="Tang P."/>
            <person name="Chiu C.-H."/>
            <person name="Lee Y.-S."/>
            <person name="Embley T.M."/>
            <person name="Coombs G.H."/>
            <person name="Mottram J.C."/>
            <person name="Tachezy J."/>
            <person name="Fraser-Liggett C.M."/>
            <person name="Johnson P.J."/>
        </authorList>
    </citation>
    <scope>NUCLEOTIDE SEQUENCE [LARGE SCALE GENOMIC DNA]</scope>
    <source>
        <strain evidence="10">G3</strain>
    </source>
</reference>
<feature type="signal peptide" evidence="6">
    <location>
        <begin position="1"/>
        <end position="19"/>
    </location>
</feature>
<evidence type="ECO:0000256" key="5">
    <source>
        <dbReference type="ARBA" id="ARBA00023180"/>
    </source>
</evidence>
<dbReference type="RefSeq" id="XP_001320623.1">
    <property type="nucleotide sequence ID" value="XM_001320588.1"/>
</dbReference>
<protein>
    <submittedName>
        <fullName evidence="10">Uncharacterized protein</fullName>
    </submittedName>
</protein>
<dbReference type="Pfam" id="PF18402">
    <property type="entry name" value="Thioredoxin_14"/>
    <property type="match status" value="1"/>
</dbReference>
<dbReference type="SUPFAM" id="SSF53448">
    <property type="entry name" value="Nucleotide-diphospho-sugar transferases"/>
    <property type="match status" value="1"/>
</dbReference>
<dbReference type="InterPro" id="IPR029044">
    <property type="entry name" value="Nucleotide-diphossugar_trans"/>
</dbReference>